<protein>
    <submittedName>
        <fullName evidence="2">Uncharacterized protein</fullName>
    </submittedName>
</protein>
<name>A0AAD5KXX7_9CRUS</name>
<keyword evidence="1" id="KW-0472">Membrane</keyword>
<keyword evidence="3" id="KW-1185">Reference proteome</keyword>
<dbReference type="EMBL" id="WJBH02000002">
    <property type="protein sequence ID" value="KAI9562467.1"/>
    <property type="molecule type" value="Genomic_DNA"/>
</dbReference>
<evidence type="ECO:0000256" key="1">
    <source>
        <dbReference type="SAM" id="Phobius"/>
    </source>
</evidence>
<gene>
    <name evidence="2" type="ORF">GHT06_009900</name>
</gene>
<proteinExistence type="predicted"/>
<keyword evidence="1" id="KW-0812">Transmembrane</keyword>
<accession>A0AAD5KXX7</accession>
<evidence type="ECO:0000313" key="2">
    <source>
        <dbReference type="EMBL" id="KAI9562467.1"/>
    </source>
</evidence>
<organism evidence="2 3">
    <name type="scientific">Daphnia sinensis</name>
    <dbReference type="NCBI Taxonomy" id="1820382"/>
    <lineage>
        <taxon>Eukaryota</taxon>
        <taxon>Metazoa</taxon>
        <taxon>Ecdysozoa</taxon>
        <taxon>Arthropoda</taxon>
        <taxon>Crustacea</taxon>
        <taxon>Branchiopoda</taxon>
        <taxon>Diplostraca</taxon>
        <taxon>Cladocera</taxon>
        <taxon>Anomopoda</taxon>
        <taxon>Daphniidae</taxon>
        <taxon>Daphnia</taxon>
        <taxon>Daphnia similis group</taxon>
    </lineage>
</organism>
<comment type="caution">
    <text evidence="2">The sequence shown here is derived from an EMBL/GenBank/DDBJ whole genome shotgun (WGS) entry which is preliminary data.</text>
</comment>
<dbReference type="AlphaFoldDB" id="A0AAD5KXX7"/>
<keyword evidence="1" id="KW-1133">Transmembrane helix</keyword>
<reference evidence="2 3" key="1">
    <citation type="submission" date="2022-05" db="EMBL/GenBank/DDBJ databases">
        <title>A multi-omics perspective on studying reproductive biology in Daphnia sinensis.</title>
        <authorList>
            <person name="Jia J."/>
        </authorList>
    </citation>
    <scope>NUCLEOTIDE SEQUENCE [LARGE SCALE GENOMIC DNA]</scope>
    <source>
        <strain evidence="2 3">WSL</strain>
    </source>
</reference>
<sequence>MEDTLGKTPFDYIGNAVAYGYIIYKSDLFYIYSGTLPDGTMYTVEVDIDAVPPSHHDVPCQCIEEHAREIVEEQIRSRNEKRFVEETENFNHSPRKVLRKSQQWTQVTLCVTQATSQAKKAVDLTASMKLLEVIKNHWEEVSNKKMPRRTVFTAIAAKLRSAGVKISRNPAKSWLKAYGRWNKLKESYITYRDSVSETGRGACKPPALYEELHELLGNRAIVTPKALSSSLPTGKRVREMGLSVQETAKELAMIRQENEYLVADGMITAEEAAEAAITDSDLQPPKKKKKLGTSAKLLTEVVSNLEDFKSIEMVGTVTMFVLRACILLTFFLLEKNLNF</sequence>
<evidence type="ECO:0000313" key="3">
    <source>
        <dbReference type="Proteomes" id="UP000820818"/>
    </source>
</evidence>
<feature type="transmembrane region" description="Helical" evidence="1">
    <location>
        <begin position="313"/>
        <end position="333"/>
    </location>
</feature>
<dbReference type="Proteomes" id="UP000820818">
    <property type="component" value="Linkage Group LG2"/>
</dbReference>